<keyword evidence="6 8" id="KW-0862">Zinc</keyword>
<comment type="subcellular location">
    <subcellularLocation>
        <location evidence="8">Cytoplasm</location>
    </subcellularLocation>
</comment>
<comment type="cofactor">
    <cofactor evidence="8">
        <name>Zn(2+)</name>
        <dbReference type="ChEBI" id="CHEBI:29105"/>
    </cofactor>
    <text evidence="8">Binds 1 zinc ion.</text>
</comment>
<proteinExistence type="inferred from homology"/>
<dbReference type="AlphaFoldDB" id="A0A7D5XIY5"/>
<evidence type="ECO:0000256" key="7">
    <source>
        <dbReference type="ARBA" id="ARBA00023163"/>
    </source>
</evidence>
<evidence type="ECO:0000313" key="10">
    <source>
        <dbReference type="Proteomes" id="UP000510821"/>
    </source>
</evidence>
<keyword evidence="7 8" id="KW-0804">Transcription</keyword>
<keyword evidence="4 8" id="KW-0548">Nucleotidyltransferase</keyword>
<dbReference type="HAMAP" id="MF_00615">
    <property type="entry name" value="RNApol_arch_Rpo12"/>
    <property type="match status" value="1"/>
</dbReference>
<comment type="catalytic activity">
    <reaction evidence="8">
        <text>RNA(n) + a ribonucleoside 5'-triphosphate = RNA(n+1) + diphosphate</text>
        <dbReference type="Rhea" id="RHEA:21248"/>
        <dbReference type="Rhea" id="RHEA-COMP:14527"/>
        <dbReference type="Rhea" id="RHEA-COMP:17342"/>
        <dbReference type="ChEBI" id="CHEBI:33019"/>
        <dbReference type="ChEBI" id="CHEBI:61557"/>
        <dbReference type="ChEBI" id="CHEBI:140395"/>
        <dbReference type="EC" id="2.7.7.6"/>
    </reaction>
</comment>
<dbReference type="EC" id="2.7.7.6" evidence="8"/>
<feature type="binding site" evidence="8">
    <location>
        <position position="21"/>
    </location>
    <ligand>
        <name>Zn(2+)</name>
        <dbReference type="ChEBI" id="CHEBI:29105"/>
    </ligand>
</feature>
<dbReference type="InterPro" id="IPR029040">
    <property type="entry name" value="RPABC4/Spt4"/>
</dbReference>
<dbReference type="Pfam" id="PF03604">
    <property type="entry name" value="Zn_ribbon_RPAB4"/>
    <property type="match status" value="1"/>
</dbReference>
<dbReference type="InterPro" id="IPR006591">
    <property type="entry name" value="RNAP_P/RPABC4"/>
</dbReference>
<keyword evidence="3 8" id="KW-0808">Transferase</keyword>
<evidence type="ECO:0000256" key="3">
    <source>
        <dbReference type="ARBA" id="ARBA00022679"/>
    </source>
</evidence>
<dbReference type="GO" id="GO:0006351">
    <property type="term" value="P:DNA-templated transcription"/>
    <property type="evidence" value="ECO:0007669"/>
    <property type="project" value="UniProtKB-UniRule"/>
</dbReference>
<evidence type="ECO:0000256" key="6">
    <source>
        <dbReference type="ARBA" id="ARBA00022833"/>
    </source>
</evidence>
<evidence type="ECO:0000256" key="1">
    <source>
        <dbReference type="ARBA" id="ARBA00022478"/>
    </source>
</evidence>
<accession>A0A7D5XIY5</accession>
<keyword evidence="2 8" id="KW-0963">Cytoplasm</keyword>
<dbReference type="InterPro" id="IPR023464">
    <property type="entry name" value="Rpo12"/>
</dbReference>
<feature type="binding site" evidence="8">
    <location>
        <position position="24"/>
    </location>
    <ligand>
        <name>Zn(2+)</name>
        <dbReference type="ChEBI" id="CHEBI:29105"/>
    </ligand>
</feature>
<comment type="similarity">
    <text evidence="8">Belongs to the archaeal Rpo12/eukaryotic RPC10 RNA polymerase subunit family.</text>
</comment>
<organism evidence="9 10">
    <name type="scientific">Fermentimicrarchaeum limneticum</name>
    <dbReference type="NCBI Taxonomy" id="2795018"/>
    <lineage>
        <taxon>Archaea</taxon>
        <taxon>Candidatus Micrarchaeota</taxon>
        <taxon>Candidatus Fermentimicrarchaeales</taxon>
        <taxon>Candidatus Fermentimicrarchaeaceae</taxon>
        <taxon>Candidatus Fermentimicrarchaeum</taxon>
    </lineage>
</organism>
<evidence type="ECO:0000313" key="9">
    <source>
        <dbReference type="EMBL" id="QLJ52290.1"/>
    </source>
</evidence>
<evidence type="ECO:0000256" key="8">
    <source>
        <dbReference type="HAMAP-Rule" id="MF_00615"/>
    </source>
</evidence>
<comment type="subunit">
    <text evidence="8">Part of the RNA polymerase complex.</text>
</comment>
<gene>
    <name evidence="8" type="primary">rpo12</name>
    <name evidence="8" type="synonym">rpoP</name>
    <name evidence="9" type="ORF">Sv326_0115</name>
</gene>
<dbReference type="EMBL" id="CP058998">
    <property type="protein sequence ID" value="QLJ52290.1"/>
    <property type="molecule type" value="Genomic_DNA"/>
</dbReference>
<dbReference type="Proteomes" id="UP000510821">
    <property type="component" value="Chromosome"/>
</dbReference>
<dbReference type="Gene3D" id="2.20.28.30">
    <property type="entry name" value="RNA polymerase ii, chain L"/>
    <property type="match status" value="1"/>
</dbReference>
<dbReference type="GO" id="GO:0005737">
    <property type="term" value="C:cytoplasm"/>
    <property type="evidence" value="ECO:0007669"/>
    <property type="project" value="UniProtKB-SubCell"/>
</dbReference>
<protein>
    <recommendedName>
        <fullName evidence="8">DNA-directed RNA polymerase subunit Rpo12</fullName>
        <ecNumber evidence="8">2.7.7.6</ecNumber>
    </recommendedName>
    <alternativeName>
        <fullName evidence="8">DNA-directed RNA polymerase subunit P</fullName>
    </alternativeName>
</protein>
<name>A0A7D5XIY5_FERL1</name>
<keyword evidence="5 8" id="KW-0479">Metal-binding</keyword>
<dbReference type="GO" id="GO:0008270">
    <property type="term" value="F:zinc ion binding"/>
    <property type="evidence" value="ECO:0007669"/>
    <property type="project" value="UniProtKB-UniRule"/>
</dbReference>
<dbReference type="KEGG" id="flt:Sv326_0115"/>
<feature type="binding site" evidence="8">
    <location>
        <position position="7"/>
    </location>
    <ligand>
        <name>Zn(2+)</name>
        <dbReference type="ChEBI" id="CHEBI:29105"/>
    </ligand>
</feature>
<keyword evidence="1 8" id="KW-0240">DNA-directed RNA polymerase</keyword>
<dbReference type="SUPFAM" id="SSF63393">
    <property type="entry name" value="RNA polymerase subunits"/>
    <property type="match status" value="1"/>
</dbReference>
<comment type="function">
    <text evidence="8">DNA-dependent RNA polymerase (RNAP) catalyzes the transcription of DNA into RNA using the four ribonucleoside triphosphates as substrates.</text>
</comment>
<sequence>MYICWKCKKTIKELDESFVRCPYCGCRVLFKERQPIAKEVKAD</sequence>
<dbReference type="SMART" id="SM00659">
    <property type="entry name" value="RPOLCX"/>
    <property type="match status" value="1"/>
</dbReference>
<dbReference type="GO" id="GO:0003677">
    <property type="term" value="F:DNA binding"/>
    <property type="evidence" value="ECO:0007669"/>
    <property type="project" value="InterPro"/>
</dbReference>
<reference evidence="10" key="1">
    <citation type="submission" date="2020-07" db="EMBL/GenBank/DDBJ databases">
        <title>Metabolic diversity and evolutionary history of the archaeal phylum ###Micrarchaeota### uncovered from a freshwater lake metagenome.</title>
        <authorList>
            <person name="Kadnikov V.V."/>
            <person name="Savvichev A.S."/>
            <person name="Mardanov A.V."/>
            <person name="Beletsky A.V."/>
            <person name="Chupakov A.V."/>
            <person name="Kokryatskaya N.M."/>
            <person name="Pimenov N.V."/>
            <person name="Ravin N.V."/>
        </authorList>
    </citation>
    <scope>NUCLEOTIDE SEQUENCE [LARGE SCALE GENOMIC DNA]</scope>
</reference>
<dbReference type="GO" id="GO:0000428">
    <property type="term" value="C:DNA-directed RNA polymerase complex"/>
    <property type="evidence" value="ECO:0007669"/>
    <property type="project" value="UniProtKB-KW"/>
</dbReference>
<evidence type="ECO:0000256" key="4">
    <source>
        <dbReference type="ARBA" id="ARBA00022695"/>
    </source>
</evidence>
<evidence type="ECO:0000256" key="2">
    <source>
        <dbReference type="ARBA" id="ARBA00022490"/>
    </source>
</evidence>
<evidence type="ECO:0000256" key="5">
    <source>
        <dbReference type="ARBA" id="ARBA00022723"/>
    </source>
</evidence>
<dbReference type="GO" id="GO:0003899">
    <property type="term" value="F:DNA-directed RNA polymerase activity"/>
    <property type="evidence" value="ECO:0007669"/>
    <property type="project" value="UniProtKB-UniRule"/>
</dbReference>